<dbReference type="SUPFAM" id="SSF53383">
    <property type="entry name" value="PLP-dependent transferases"/>
    <property type="match status" value="1"/>
</dbReference>
<evidence type="ECO:0000313" key="8">
    <source>
        <dbReference type="EMBL" id="XCJ80698.1"/>
    </source>
</evidence>
<dbReference type="PANTHER" id="PTHR46383">
    <property type="entry name" value="ASPARTATE AMINOTRANSFERASE"/>
    <property type="match status" value="1"/>
</dbReference>
<dbReference type="AlphaFoldDB" id="A0AB74UDK6"/>
<sequence>MTASPGLAAEHLAAAYRQDANATPASDTLLINEQSRLRESQGQRIVKFGFGQSPFPVFGAAVEALSTHAASKAYLPVQGLAALREQVAAFHRELDATEWLAERVLIGPGSKLLLFALIKALPAAEILIPAPAWVSYAPQARLAGQPAVKLEASFDSRWQISPQQLDAHCRAGGPRTRLLILNAPGNPTGLSPDADHQAALAEVARRHGIIVLADEIYAPLHHQGAHRAFARDYPEATVTTSGLSKWCGAGGWRLGVMQVPPALGEEMMARLLGIASETWSSVASPVQEAACVAYRHTPQLDAYLQRQRAWLALIGQWCSAELNAAGIRVHAPDGGFYLFPDFEAQRDRLAARGIHTSVELTARLLEETGVALLPGSAFGCAPTQLTARLAYVDFDGEQLLGQDPARLEAPLQVAALARVRDGIHALVEWLS</sequence>
<dbReference type="PROSITE" id="PS00105">
    <property type="entry name" value="AA_TRANSFER_CLASS_1"/>
    <property type="match status" value="1"/>
</dbReference>
<dbReference type="Gene3D" id="3.40.640.10">
    <property type="entry name" value="Type I PLP-dependent aspartate aminotransferase-like (Major domain)"/>
    <property type="match status" value="1"/>
</dbReference>
<dbReference type="InterPro" id="IPR050596">
    <property type="entry name" value="AspAT/PAT-like"/>
</dbReference>
<comment type="similarity">
    <text evidence="2 6">Belongs to the class-I pyridoxal-phosphate-dependent aminotransferase family.</text>
</comment>
<organism evidence="8">
    <name type="scientific">Salinicola endophyticus</name>
    <dbReference type="NCBI Taxonomy" id="1949083"/>
    <lineage>
        <taxon>Bacteria</taxon>
        <taxon>Pseudomonadati</taxon>
        <taxon>Pseudomonadota</taxon>
        <taxon>Gammaproteobacteria</taxon>
        <taxon>Oceanospirillales</taxon>
        <taxon>Halomonadaceae</taxon>
        <taxon>Salinicola</taxon>
    </lineage>
</organism>
<keyword evidence="3 6" id="KW-0032">Aminotransferase</keyword>
<dbReference type="InterPro" id="IPR015424">
    <property type="entry name" value="PyrdxlP-dep_Trfase"/>
</dbReference>
<protein>
    <recommendedName>
        <fullName evidence="6">Aminotransferase</fullName>
        <ecNumber evidence="6">2.6.1.-</ecNumber>
    </recommendedName>
</protein>
<dbReference type="EC" id="2.6.1.-" evidence="6"/>
<evidence type="ECO:0000259" key="7">
    <source>
        <dbReference type="Pfam" id="PF00155"/>
    </source>
</evidence>
<evidence type="ECO:0000256" key="2">
    <source>
        <dbReference type="ARBA" id="ARBA00007441"/>
    </source>
</evidence>
<dbReference type="InterPro" id="IPR004838">
    <property type="entry name" value="NHTrfase_class1_PyrdxlP-BS"/>
</dbReference>
<keyword evidence="4 6" id="KW-0808">Transferase</keyword>
<evidence type="ECO:0000256" key="3">
    <source>
        <dbReference type="ARBA" id="ARBA00022576"/>
    </source>
</evidence>
<evidence type="ECO:0000256" key="5">
    <source>
        <dbReference type="ARBA" id="ARBA00022898"/>
    </source>
</evidence>
<dbReference type="GO" id="GO:0030170">
    <property type="term" value="F:pyridoxal phosphate binding"/>
    <property type="evidence" value="ECO:0007669"/>
    <property type="project" value="InterPro"/>
</dbReference>
<proteinExistence type="inferred from homology"/>
<dbReference type="EMBL" id="CP159578">
    <property type="protein sequence ID" value="XCJ80698.1"/>
    <property type="molecule type" value="Genomic_DNA"/>
</dbReference>
<dbReference type="RefSeq" id="WP_353981513.1">
    <property type="nucleotide sequence ID" value="NZ_CP159578.1"/>
</dbReference>
<reference evidence="8" key="1">
    <citation type="submission" date="2024-06" db="EMBL/GenBank/DDBJ databases">
        <title>Complete genome of Salinicola endophyticus HNIBRBA4755.</title>
        <authorList>
            <person name="Shin S.Y."/>
            <person name="Kang H."/>
            <person name="Song J."/>
        </authorList>
    </citation>
    <scope>NUCLEOTIDE SEQUENCE</scope>
    <source>
        <strain evidence="8">HNIBRBA4755</strain>
    </source>
</reference>
<dbReference type="PANTHER" id="PTHR46383:SF1">
    <property type="entry name" value="ASPARTATE AMINOTRANSFERASE"/>
    <property type="match status" value="1"/>
</dbReference>
<dbReference type="InterPro" id="IPR004839">
    <property type="entry name" value="Aminotransferase_I/II_large"/>
</dbReference>
<dbReference type="InterPro" id="IPR015421">
    <property type="entry name" value="PyrdxlP-dep_Trfase_major"/>
</dbReference>
<dbReference type="Gene3D" id="3.90.1150.10">
    <property type="entry name" value="Aspartate Aminotransferase, domain 1"/>
    <property type="match status" value="1"/>
</dbReference>
<dbReference type="GO" id="GO:0008483">
    <property type="term" value="F:transaminase activity"/>
    <property type="evidence" value="ECO:0007669"/>
    <property type="project" value="UniProtKB-KW"/>
</dbReference>
<evidence type="ECO:0000256" key="4">
    <source>
        <dbReference type="ARBA" id="ARBA00022679"/>
    </source>
</evidence>
<keyword evidence="5" id="KW-0663">Pyridoxal phosphate</keyword>
<accession>A0AB74UDK6</accession>
<dbReference type="CDD" id="cd00609">
    <property type="entry name" value="AAT_like"/>
    <property type="match status" value="1"/>
</dbReference>
<comment type="cofactor">
    <cofactor evidence="1 6">
        <name>pyridoxal 5'-phosphate</name>
        <dbReference type="ChEBI" id="CHEBI:597326"/>
    </cofactor>
</comment>
<dbReference type="GO" id="GO:0006520">
    <property type="term" value="P:amino acid metabolic process"/>
    <property type="evidence" value="ECO:0007669"/>
    <property type="project" value="InterPro"/>
</dbReference>
<name>A0AB74UDK6_9GAMM</name>
<dbReference type="InterPro" id="IPR015422">
    <property type="entry name" value="PyrdxlP-dep_Trfase_small"/>
</dbReference>
<evidence type="ECO:0000256" key="6">
    <source>
        <dbReference type="RuleBase" id="RU000481"/>
    </source>
</evidence>
<gene>
    <name evidence="8" type="ORF">ABV408_05830</name>
</gene>
<evidence type="ECO:0000256" key="1">
    <source>
        <dbReference type="ARBA" id="ARBA00001933"/>
    </source>
</evidence>
<dbReference type="Pfam" id="PF00155">
    <property type="entry name" value="Aminotran_1_2"/>
    <property type="match status" value="1"/>
</dbReference>
<feature type="domain" description="Aminotransferase class I/classII large" evidence="7">
    <location>
        <begin position="45"/>
        <end position="384"/>
    </location>
</feature>